<proteinExistence type="predicted"/>
<name>A0A382TU47_9ZZZZ</name>
<accession>A0A382TU47</accession>
<dbReference type="EMBL" id="UINC01138912">
    <property type="protein sequence ID" value="SVD25147.1"/>
    <property type="molecule type" value="Genomic_DNA"/>
</dbReference>
<protein>
    <submittedName>
        <fullName evidence="1">Uncharacterized protein</fullName>
    </submittedName>
</protein>
<dbReference type="AlphaFoldDB" id="A0A382TU47"/>
<gene>
    <name evidence="1" type="ORF">METZ01_LOCUS378001</name>
</gene>
<evidence type="ECO:0000313" key="1">
    <source>
        <dbReference type="EMBL" id="SVD25147.1"/>
    </source>
</evidence>
<sequence>MKIKVLGSEAACGTSTTNGSNFSSGTAVRVHNSGATARVVSVETSANVLIGTFTLGSGGTEIIQKNASDEVFAAHAEILGVGVAISA</sequence>
<organism evidence="1">
    <name type="scientific">marine metagenome</name>
    <dbReference type="NCBI Taxonomy" id="408172"/>
    <lineage>
        <taxon>unclassified sequences</taxon>
        <taxon>metagenomes</taxon>
        <taxon>ecological metagenomes</taxon>
    </lineage>
</organism>
<reference evidence="1" key="1">
    <citation type="submission" date="2018-05" db="EMBL/GenBank/DDBJ databases">
        <authorList>
            <person name="Lanie J.A."/>
            <person name="Ng W.-L."/>
            <person name="Kazmierczak K.M."/>
            <person name="Andrzejewski T.M."/>
            <person name="Davidsen T.M."/>
            <person name="Wayne K.J."/>
            <person name="Tettelin H."/>
            <person name="Glass J.I."/>
            <person name="Rusch D."/>
            <person name="Podicherti R."/>
            <person name="Tsui H.-C.T."/>
            <person name="Winkler M.E."/>
        </authorList>
    </citation>
    <scope>NUCLEOTIDE SEQUENCE</scope>
</reference>